<dbReference type="InterPro" id="IPR052636">
    <property type="entry name" value="UDP-D-xylose:L-fucose_XylT"/>
</dbReference>
<comment type="caution">
    <text evidence="4">The sequence shown here is derived from an EMBL/GenBank/DDBJ whole genome shotgun (WGS) entry which is preliminary data.</text>
</comment>
<proteinExistence type="inferred from homology"/>
<feature type="domain" description="Nucleotide-diphospho-sugar transferase" evidence="3">
    <location>
        <begin position="103"/>
        <end position="297"/>
    </location>
</feature>
<reference evidence="4" key="1">
    <citation type="submission" date="2021-10" db="EMBL/GenBank/DDBJ databases">
        <title>Tropical sea cucumber genome reveals ecological adaptation and Cuvierian tubules defense mechanism.</title>
        <authorList>
            <person name="Chen T."/>
        </authorList>
    </citation>
    <scope>NUCLEOTIDE SEQUENCE</scope>
    <source>
        <strain evidence="4">Nanhai2018</strain>
        <tissue evidence="4">Muscle</tissue>
    </source>
</reference>
<dbReference type="Proteomes" id="UP001152320">
    <property type="component" value="Chromosome 2"/>
</dbReference>
<evidence type="ECO:0000313" key="5">
    <source>
        <dbReference type="Proteomes" id="UP001152320"/>
    </source>
</evidence>
<keyword evidence="2" id="KW-0472">Membrane</keyword>
<keyword evidence="2" id="KW-1133">Transmembrane helix</keyword>
<dbReference type="InterPro" id="IPR005069">
    <property type="entry name" value="Nucl-diP-sugar_transferase"/>
</dbReference>
<sequence length="309" mass="35563">MNCTGDHRNANFICMFIILLCTLVLLILMSYPSLNSIDRAQPLSISNYQLEPSKMKLESYQFVNLTDRVRNMTSPVLLTTTNYGFLDLLLNLLVSIQRLSMQPSVLIICEDRPAYVELLKRQSNFSLKYQLALTHLQESATKASTYNTAGYITLVKKRVSYIEILMQRGLDVLYIDSDVVLLANPFKYFTNDSFDIFFQRDKDTACTGFLYMRANQKTQSFVTAWKIALPGDQYGNQHAFNKVMKKFGKELKVNGLLPNLFMSGDEFRNVGKAWYLMSPQPVQVHANFMRGEGTKVDWLKKNELWFVRG</sequence>
<dbReference type="SUPFAM" id="SSF53448">
    <property type="entry name" value="Nucleotide-diphospho-sugar transferases"/>
    <property type="match status" value="1"/>
</dbReference>
<dbReference type="PANTHER" id="PTHR47032">
    <property type="entry name" value="UDP-D-XYLOSE:L-FUCOSE ALPHA-1,3-D-XYLOSYLTRANSFERASE-RELATED"/>
    <property type="match status" value="1"/>
</dbReference>
<keyword evidence="5" id="KW-1185">Reference proteome</keyword>
<dbReference type="AlphaFoldDB" id="A0A9Q1CLT8"/>
<evidence type="ECO:0000259" key="3">
    <source>
        <dbReference type="Pfam" id="PF03407"/>
    </source>
</evidence>
<evidence type="ECO:0000256" key="1">
    <source>
        <dbReference type="ARBA" id="ARBA00007033"/>
    </source>
</evidence>
<evidence type="ECO:0000256" key="2">
    <source>
        <dbReference type="SAM" id="Phobius"/>
    </source>
</evidence>
<dbReference type="PANTHER" id="PTHR47032:SF1">
    <property type="entry name" value="UDP-D-XYLOSE:L-FUCOSE ALPHA-1,3-D-XYLOSYLTRANSFERASE-RELATED"/>
    <property type="match status" value="1"/>
</dbReference>
<dbReference type="Pfam" id="PF03407">
    <property type="entry name" value="Nucleotid_trans"/>
    <property type="match status" value="1"/>
</dbReference>
<dbReference type="EMBL" id="JAIZAY010000002">
    <property type="protein sequence ID" value="KAJ8047275.1"/>
    <property type="molecule type" value="Genomic_DNA"/>
</dbReference>
<evidence type="ECO:0000313" key="4">
    <source>
        <dbReference type="EMBL" id="KAJ8047275.1"/>
    </source>
</evidence>
<dbReference type="GO" id="GO:0016757">
    <property type="term" value="F:glycosyltransferase activity"/>
    <property type="evidence" value="ECO:0007669"/>
    <property type="project" value="TreeGrafter"/>
</dbReference>
<protein>
    <submittedName>
        <fullName evidence="4">UDP-D-xylose:L-fucose alpha-1,3-D-xylosyltransferase 3</fullName>
    </submittedName>
</protein>
<accession>A0A9Q1CLT8</accession>
<comment type="similarity">
    <text evidence="1">Belongs to the glycosyltransferase 77 family.</text>
</comment>
<name>A0A9Q1CLT8_HOLLE</name>
<dbReference type="InterPro" id="IPR029044">
    <property type="entry name" value="Nucleotide-diphossugar_trans"/>
</dbReference>
<dbReference type="OrthoDB" id="2189463at2759"/>
<keyword evidence="2" id="KW-0812">Transmembrane</keyword>
<feature type="transmembrane region" description="Helical" evidence="2">
    <location>
        <begin position="12"/>
        <end position="31"/>
    </location>
</feature>
<organism evidence="4 5">
    <name type="scientific">Holothuria leucospilota</name>
    <name type="common">Black long sea cucumber</name>
    <name type="synonym">Mertensiothuria leucospilota</name>
    <dbReference type="NCBI Taxonomy" id="206669"/>
    <lineage>
        <taxon>Eukaryota</taxon>
        <taxon>Metazoa</taxon>
        <taxon>Echinodermata</taxon>
        <taxon>Eleutherozoa</taxon>
        <taxon>Echinozoa</taxon>
        <taxon>Holothuroidea</taxon>
        <taxon>Aspidochirotacea</taxon>
        <taxon>Aspidochirotida</taxon>
        <taxon>Holothuriidae</taxon>
        <taxon>Holothuria</taxon>
    </lineage>
</organism>
<gene>
    <name evidence="4" type="ORF">HOLleu_06242</name>
</gene>
<dbReference type="GO" id="GO:0005794">
    <property type="term" value="C:Golgi apparatus"/>
    <property type="evidence" value="ECO:0007669"/>
    <property type="project" value="TreeGrafter"/>
</dbReference>